<organism evidence="1 2">
    <name type="scientific">Panagrolaimus sp. ES5</name>
    <dbReference type="NCBI Taxonomy" id="591445"/>
    <lineage>
        <taxon>Eukaryota</taxon>
        <taxon>Metazoa</taxon>
        <taxon>Ecdysozoa</taxon>
        <taxon>Nematoda</taxon>
        <taxon>Chromadorea</taxon>
        <taxon>Rhabditida</taxon>
        <taxon>Tylenchina</taxon>
        <taxon>Panagrolaimomorpha</taxon>
        <taxon>Panagrolaimoidea</taxon>
        <taxon>Panagrolaimidae</taxon>
        <taxon>Panagrolaimus</taxon>
    </lineage>
</organism>
<evidence type="ECO:0000313" key="1">
    <source>
        <dbReference type="Proteomes" id="UP000887579"/>
    </source>
</evidence>
<proteinExistence type="predicted"/>
<accession>A0AC34GVS9</accession>
<reference evidence="2" key="1">
    <citation type="submission" date="2022-11" db="UniProtKB">
        <authorList>
            <consortium name="WormBaseParasite"/>
        </authorList>
    </citation>
    <scope>IDENTIFICATION</scope>
</reference>
<name>A0AC34GVS9_9BILA</name>
<sequence>MVVMLEFIFKKTHSSVVKSEPNETPRGVPLRSNIPNGLFKTENLPPGFDPSLFGAIPPSTLTSASNHSNSNDFSAAIATGTSKAAAQVATFMRNSQAPQLEIHQALAQNPQLALIFHQAFAAMQQAVEPDPRNNPLGLVDTKPPLPPPSLHPLHANFPLHLPPGMPTLPAMNVPPPTPSSSVPRPPGPAPSQFPVTSSAVTSAPPPVNTKPSIPFLTVAPTPTVSKAFNIGPLEATIPPMQNKLPLPPIGIQFPPEASLGSQLAGAALLAQHQQQQQQQQNPSTSSSNQPSQWCNKHVTIAHNICNRIKAEQEKAAANEMQQRVPPPPQIQRPPEPQSVRRSIYDSKQKNKIIFQRRPPPNSMMPPPQTPQKQIVNRAPIAQSLPPTNAAQQTMLQNLTIQNAQLLSQNPAFSQWQHMLRFPPPLPSAAAPGITSGIPLQQNSAVNDFASQELAKLYRLNQSIKQEPGTSSARPPSHIERSGSVAPGALSAAQQNLPQVPTSMFMNQTPNSLLNANSLAAFAAQSNMAQQSLAGLMHPGTAESILFSMLQQKQQQQQQQQQIQQQQIHQHQHQQHQQQQHQQQQIHQQHQQHQNQQQQQQQQHQQQLQLQQQLQQQQQQMAARLANPLQASMLNQLTSPFAAQHTGIRPPAMNNPLCNLFATMERERLTSLSMQSPQLGMPRASFPPQQQNLGAQSAANALQQMLRASEQQQQQQPATSQSPFLSAGGLPNHPPFDLNAAAQFLPQLAQNSLLHAGNPLMRPPFHFLNNVSQAQAQNLLNMQSFGKMSFPPAQPNNNNTKRDP</sequence>
<dbReference type="WBParaSite" id="ES5_v2.g8944.t1">
    <property type="protein sequence ID" value="ES5_v2.g8944.t1"/>
    <property type="gene ID" value="ES5_v2.g8944"/>
</dbReference>
<evidence type="ECO:0000313" key="2">
    <source>
        <dbReference type="WBParaSite" id="ES5_v2.g8944.t1"/>
    </source>
</evidence>
<dbReference type="Proteomes" id="UP000887579">
    <property type="component" value="Unplaced"/>
</dbReference>
<protein>
    <submittedName>
        <fullName evidence="2">Uncharacterized protein</fullName>
    </submittedName>
</protein>